<organism evidence="3 4">
    <name type="scientific">Panagrellus redivivus</name>
    <name type="common">Microworm</name>
    <dbReference type="NCBI Taxonomy" id="6233"/>
    <lineage>
        <taxon>Eukaryota</taxon>
        <taxon>Metazoa</taxon>
        <taxon>Ecdysozoa</taxon>
        <taxon>Nematoda</taxon>
        <taxon>Chromadorea</taxon>
        <taxon>Rhabditida</taxon>
        <taxon>Tylenchina</taxon>
        <taxon>Panagrolaimomorpha</taxon>
        <taxon>Panagrolaimoidea</taxon>
        <taxon>Panagrolaimidae</taxon>
        <taxon>Panagrellus</taxon>
    </lineage>
</organism>
<evidence type="ECO:0000256" key="2">
    <source>
        <dbReference type="SAM" id="MobiDB-lite"/>
    </source>
</evidence>
<protein>
    <submittedName>
        <fullName evidence="4">BBC domain-containing protein</fullName>
    </submittedName>
</protein>
<feature type="coiled-coil region" evidence="1">
    <location>
        <begin position="67"/>
        <end position="101"/>
    </location>
</feature>
<reference evidence="4" key="2">
    <citation type="submission" date="2020-10" db="UniProtKB">
        <authorList>
            <consortium name="WormBaseParasite"/>
        </authorList>
    </citation>
    <scope>IDENTIFICATION</scope>
</reference>
<dbReference type="GO" id="GO:0005634">
    <property type="term" value="C:nucleus"/>
    <property type="evidence" value="ECO:0007669"/>
    <property type="project" value="TreeGrafter"/>
</dbReference>
<evidence type="ECO:0000313" key="3">
    <source>
        <dbReference type="Proteomes" id="UP000492821"/>
    </source>
</evidence>
<dbReference type="Pfam" id="PF10146">
    <property type="entry name" value="zf-C4H2"/>
    <property type="match status" value="1"/>
</dbReference>
<dbReference type="InterPro" id="IPR018482">
    <property type="entry name" value="Znf-C4H2"/>
</dbReference>
<dbReference type="PANTHER" id="PTHR31058">
    <property type="entry name" value="ZINC FINGER C4H2 DOMAIN-CONTAINING PROTEIN"/>
    <property type="match status" value="1"/>
</dbReference>
<feature type="region of interest" description="Disordered" evidence="2">
    <location>
        <begin position="1"/>
        <end position="34"/>
    </location>
</feature>
<dbReference type="Proteomes" id="UP000492821">
    <property type="component" value="Unassembled WGS sequence"/>
</dbReference>
<keyword evidence="3" id="KW-1185">Reference proteome</keyword>
<sequence length="225" mass="25052">MASPSEAEPTADCEALSGPPPSSEPGPDTTQPPQHVISHLSAVAACSASLNRFQAVLKTYNNDRDNMNALIQYLQQCQKTCIELENERKSHAEELRLINQDINHLEDMMKGIKTTHEQQRSILRQKFAAFRAELVMTNRMCIEVGISNENLIPFDSLPIPEWLQERPLAPLFTPSTNHAPGANPSFPDRPLVPPQFAGSSNFFYPPPRPLGTFFEDLSKLKVSST</sequence>
<reference evidence="3" key="1">
    <citation type="journal article" date="2013" name="Genetics">
        <title>The draft genome and transcriptome of Panagrellus redivivus are shaped by the harsh demands of a free-living lifestyle.</title>
        <authorList>
            <person name="Srinivasan J."/>
            <person name="Dillman A.R."/>
            <person name="Macchietto M.G."/>
            <person name="Heikkinen L."/>
            <person name="Lakso M."/>
            <person name="Fracchia K.M."/>
            <person name="Antoshechkin I."/>
            <person name="Mortazavi A."/>
            <person name="Wong G."/>
            <person name="Sternberg P.W."/>
        </authorList>
    </citation>
    <scope>NUCLEOTIDE SEQUENCE [LARGE SCALE GENOMIC DNA]</scope>
    <source>
        <strain evidence="3">MT8872</strain>
    </source>
</reference>
<dbReference type="GO" id="GO:0045666">
    <property type="term" value="P:positive regulation of neuron differentiation"/>
    <property type="evidence" value="ECO:0007669"/>
    <property type="project" value="TreeGrafter"/>
</dbReference>
<name>A0A7E4VBC6_PANRE</name>
<evidence type="ECO:0000313" key="4">
    <source>
        <dbReference type="WBParaSite" id="Pan_g18365.t1"/>
    </source>
</evidence>
<dbReference type="PANTHER" id="PTHR31058:SF2">
    <property type="entry name" value="ZINC FINGER C4H2 DOMAIN-CONTAINING PROTEIN"/>
    <property type="match status" value="1"/>
</dbReference>
<dbReference type="WBParaSite" id="Pan_g18365.t1">
    <property type="protein sequence ID" value="Pan_g18365.t1"/>
    <property type="gene ID" value="Pan_g18365"/>
</dbReference>
<proteinExistence type="predicted"/>
<accession>A0A7E4VBC6</accession>
<dbReference type="AlphaFoldDB" id="A0A7E4VBC6"/>
<keyword evidence="1" id="KW-0175">Coiled coil</keyword>
<evidence type="ECO:0000256" key="1">
    <source>
        <dbReference type="SAM" id="Coils"/>
    </source>
</evidence>